<evidence type="ECO:0000313" key="2">
    <source>
        <dbReference type="Proteomes" id="UP001057402"/>
    </source>
</evidence>
<protein>
    <submittedName>
        <fullName evidence="1">Uncharacterized protein</fullName>
    </submittedName>
</protein>
<dbReference type="EMBL" id="CM042886">
    <property type="protein sequence ID" value="KAI4338497.1"/>
    <property type="molecule type" value="Genomic_DNA"/>
</dbReference>
<name>A0ACB9NQI3_9MYRT</name>
<gene>
    <name evidence="1" type="ORF">MLD38_023547</name>
</gene>
<organism evidence="1 2">
    <name type="scientific">Melastoma candidum</name>
    <dbReference type="NCBI Taxonomy" id="119954"/>
    <lineage>
        <taxon>Eukaryota</taxon>
        <taxon>Viridiplantae</taxon>
        <taxon>Streptophyta</taxon>
        <taxon>Embryophyta</taxon>
        <taxon>Tracheophyta</taxon>
        <taxon>Spermatophyta</taxon>
        <taxon>Magnoliopsida</taxon>
        <taxon>eudicotyledons</taxon>
        <taxon>Gunneridae</taxon>
        <taxon>Pentapetalae</taxon>
        <taxon>rosids</taxon>
        <taxon>malvids</taxon>
        <taxon>Myrtales</taxon>
        <taxon>Melastomataceae</taxon>
        <taxon>Melastomatoideae</taxon>
        <taxon>Melastomateae</taxon>
        <taxon>Melastoma</taxon>
    </lineage>
</organism>
<sequence length="91" mass="10626">MLNELALLYGDSDQNLASYFLQALFCKAFESGNRRYKTLVLVAERSHIFDTPRKLTLKFQEDVGQRMEKFALLMGVPFRQKRRVTSYEDGN</sequence>
<dbReference type="Proteomes" id="UP001057402">
    <property type="component" value="Chromosome 7"/>
</dbReference>
<keyword evidence="2" id="KW-1185">Reference proteome</keyword>
<reference evidence="2" key="1">
    <citation type="journal article" date="2023" name="Front. Plant Sci.">
        <title>Chromosomal-level genome assembly of Melastoma candidum provides insights into trichome evolution.</title>
        <authorList>
            <person name="Zhong Y."/>
            <person name="Wu W."/>
            <person name="Sun C."/>
            <person name="Zou P."/>
            <person name="Liu Y."/>
            <person name="Dai S."/>
            <person name="Zhou R."/>
        </authorList>
    </citation>
    <scope>NUCLEOTIDE SEQUENCE [LARGE SCALE GENOMIC DNA]</scope>
</reference>
<proteinExistence type="predicted"/>
<comment type="caution">
    <text evidence="1">The sequence shown here is derived from an EMBL/GenBank/DDBJ whole genome shotgun (WGS) entry which is preliminary data.</text>
</comment>
<accession>A0ACB9NQI3</accession>
<evidence type="ECO:0000313" key="1">
    <source>
        <dbReference type="EMBL" id="KAI4338497.1"/>
    </source>
</evidence>